<sequence length="261" mass="29258">MKISISTRQPFAASTLDGEISLVILTARFEAARGVSWDGPRHFEPSITVYRGKLPLNPLSREQYLLTVYQAFRPLYQLGMLCVPLSWHASMQITGAETDANISKPIAAVLQARKKQNAANRDTEKQPINATDILLCRIQSGDYAHKEGFPVLFFLLWKKERCSVFVTFRRLLSGQCQGGAPLLVSAKRSNRLIDSLSRPIRRSSVAFREARLLCALPKLRRVASRSELYFLRSLIGLRRCGAPIGNHFGYSGQFVPNPVKP</sequence>
<name>A0A4Y2DPJ8_ARAVE</name>
<accession>A0A4Y2DPJ8</accession>
<evidence type="ECO:0000313" key="2">
    <source>
        <dbReference type="Proteomes" id="UP000499080"/>
    </source>
</evidence>
<dbReference type="Proteomes" id="UP000499080">
    <property type="component" value="Unassembled WGS sequence"/>
</dbReference>
<organism evidence="1 2">
    <name type="scientific">Araneus ventricosus</name>
    <name type="common">Orbweaver spider</name>
    <name type="synonym">Epeira ventricosa</name>
    <dbReference type="NCBI Taxonomy" id="182803"/>
    <lineage>
        <taxon>Eukaryota</taxon>
        <taxon>Metazoa</taxon>
        <taxon>Ecdysozoa</taxon>
        <taxon>Arthropoda</taxon>
        <taxon>Chelicerata</taxon>
        <taxon>Arachnida</taxon>
        <taxon>Araneae</taxon>
        <taxon>Araneomorphae</taxon>
        <taxon>Entelegynae</taxon>
        <taxon>Araneoidea</taxon>
        <taxon>Araneidae</taxon>
        <taxon>Araneus</taxon>
    </lineage>
</organism>
<comment type="caution">
    <text evidence="1">The sequence shown here is derived from an EMBL/GenBank/DDBJ whole genome shotgun (WGS) entry which is preliminary data.</text>
</comment>
<proteinExistence type="predicted"/>
<reference evidence="1 2" key="1">
    <citation type="journal article" date="2019" name="Sci. Rep.">
        <title>Orb-weaving spider Araneus ventricosus genome elucidates the spidroin gene catalogue.</title>
        <authorList>
            <person name="Kono N."/>
            <person name="Nakamura H."/>
            <person name="Ohtoshi R."/>
            <person name="Moran D.A.P."/>
            <person name="Shinohara A."/>
            <person name="Yoshida Y."/>
            <person name="Fujiwara M."/>
            <person name="Mori M."/>
            <person name="Tomita M."/>
            <person name="Arakawa K."/>
        </authorList>
    </citation>
    <scope>NUCLEOTIDE SEQUENCE [LARGE SCALE GENOMIC DNA]</scope>
</reference>
<evidence type="ECO:0000313" key="1">
    <source>
        <dbReference type="EMBL" id="GBM18730.1"/>
    </source>
</evidence>
<dbReference type="AlphaFoldDB" id="A0A4Y2DPJ8"/>
<protein>
    <submittedName>
        <fullName evidence="1">Uncharacterized protein</fullName>
    </submittedName>
</protein>
<dbReference type="EMBL" id="BGPR01000410">
    <property type="protein sequence ID" value="GBM18730.1"/>
    <property type="molecule type" value="Genomic_DNA"/>
</dbReference>
<gene>
    <name evidence="1" type="ORF">AVEN_44293_1</name>
</gene>
<keyword evidence="2" id="KW-1185">Reference proteome</keyword>